<dbReference type="InterPro" id="IPR051198">
    <property type="entry name" value="BchE-like"/>
</dbReference>
<feature type="domain" description="B12-binding" evidence="6">
    <location>
        <begin position="5"/>
        <end position="174"/>
    </location>
</feature>
<dbReference type="InterPro" id="IPR034466">
    <property type="entry name" value="Methyltransferase_Class_B"/>
</dbReference>
<comment type="caution">
    <text evidence="8">The sequence shown here is derived from an EMBL/GenBank/DDBJ whole genome shotgun (WGS) entry which is preliminary data.</text>
</comment>
<dbReference type="InterPro" id="IPR006158">
    <property type="entry name" value="Cobalamin-bd"/>
</dbReference>
<evidence type="ECO:0000313" key="9">
    <source>
        <dbReference type="Proteomes" id="UP000060487"/>
    </source>
</evidence>
<accession>A0ABR5SG22</accession>
<dbReference type="SFLD" id="SFLDG01082">
    <property type="entry name" value="B12-binding_domain_containing"/>
    <property type="match status" value="1"/>
</dbReference>
<dbReference type="SUPFAM" id="SSF102114">
    <property type="entry name" value="Radical SAM enzymes"/>
    <property type="match status" value="1"/>
</dbReference>
<keyword evidence="2" id="KW-0949">S-adenosyl-L-methionine</keyword>
<name>A0ABR5SG22_9BACT</name>
<dbReference type="EMBL" id="LNQR01000068">
    <property type="protein sequence ID" value="KWT84435.1"/>
    <property type="molecule type" value="Genomic_DNA"/>
</dbReference>
<dbReference type="PROSITE" id="PS51332">
    <property type="entry name" value="B12_BINDING"/>
    <property type="match status" value="1"/>
</dbReference>
<dbReference type="PANTHER" id="PTHR43409:SF16">
    <property type="entry name" value="SLR0320 PROTEIN"/>
    <property type="match status" value="1"/>
</dbReference>
<keyword evidence="5" id="KW-0411">Iron-sulfur</keyword>
<dbReference type="InterPro" id="IPR006638">
    <property type="entry name" value="Elp3/MiaA/NifB-like_rSAM"/>
</dbReference>
<evidence type="ECO:0000256" key="4">
    <source>
        <dbReference type="ARBA" id="ARBA00023004"/>
    </source>
</evidence>
<dbReference type="SFLD" id="SFLDG01123">
    <property type="entry name" value="methyltransferase_(Class_B)"/>
    <property type="match status" value="1"/>
</dbReference>
<organism evidence="8 9">
    <name type="scientific">Candidatus Magnetominusculus xianensis</name>
    <dbReference type="NCBI Taxonomy" id="1748249"/>
    <lineage>
        <taxon>Bacteria</taxon>
        <taxon>Pseudomonadati</taxon>
        <taxon>Nitrospirota</taxon>
        <taxon>Nitrospiria</taxon>
        <taxon>Nitrospirales</taxon>
        <taxon>Nitrospiraceae</taxon>
        <taxon>Candidatus Magnetominusculus</taxon>
    </lineage>
</organism>
<protein>
    <submittedName>
        <fullName evidence="8">Radical SAM domain-containing protein</fullName>
        <ecNumber evidence="8">2.-.-.-</ecNumber>
    </submittedName>
</protein>
<dbReference type="Pfam" id="PF02310">
    <property type="entry name" value="B12-binding"/>
    <property type="match status" value="1"/>
</dbReference>
<dbReference type="Pfam" id="PF04055">
    <property type="entry name" value="Radical_SAM"/>
    <property type="match status" value="1"/>
</dbReference>
<evidence type="ECO:0000313" key="8">
    <source>
        <dbReference type="EMBL" id="KWT84435.1"/>
    </source>
</evidence>
<keyword evidence="9" id="KW-1185">Reference proteome</keyword>
<dbReference type="InterPro" id="IPR058240">
    <property type="entry name" value="rSAM_sf"/>
</dbReference>
<sequence length="506" mass="57916">MRVLLIRPPYTRLKGAGQAPYFPLGLGYITSVLRENGFDANLYHAENPQKGDDSLIPDADIGFDLRSKGYRRYLDAINNDSHYVWEEVRQTLRAYKPDLVGISLLSVEVASALKISKLCKEYDKDCYVLWGGLHPSFMPEECLRNEEVDFVIRGEGEYASLELCNTLKNGGSFSEIKGLSFKKNAATVHNPMRDAIAEIDKVPPPARDAVLYPESFDFKSLGSMIVSRGCPFRCTFCSSRNFWDKKVRLRTPENVIQEIKVLKEKFGTRYIMFWDDSFTINRKVIERYCRSIIDSGLKISWKTATRADLIDSEILDLMKKAGCVKLEIGVESGSERIKKLINKDVSNKQIKMAFDLIQRKGIGVGGFFMAGFPDETIEDLTDTFNLMKELRAGELAFNIFDPMPGSSEYDKCIEMGLVAPAADWNNFPFWPDAYYVKNIKREDFDKYVNTIAHWLYNYNNTLSVRLKRSKQYLLFMLKNDPAFLLSKVMAFITRRRRVHKLKSGSG</sequence>
<dbReference type="SFLD" id="SFLDS00029">
    <property type="entry name" value="Radical_SAM"/>
    <property type="match status" value="1"/>
</dbReference>
<evidence type="ECO:0000256" key="5">
    <source>
        <dbReference type="ARBA" id="ARBA00023014"/>
    </source>
</evidence>
<dbReference type="GO" id="GO:0016740">
    <property type="term" value="F:transferase activity"/>
    <property type="evidence" value="ECO:0007669"/>
    <property type="project" value="UniProtKB-KW"/>
</dbReference>
<gene>
    <name evidence="8" type="ORF">ASN18_1931</name>
</gene>
<evidence type="ECO:0000256" key="1">
    <source>
        <dbReference type="ARBA" id="ARBA00001966"/>
    </source>
</evidence>
<dbReference type="CDD" id="cd02068">
    <property type="entry name" value="radical_SAM_B12_BD"/>
    <property type="match status" value="1"/>
</dbReference>
<dbReference type="CDD" id="cd01335">
    <property type="entry name" value="Radical_SAM"/>
    <property type="match status" value="1"/>
</dbReference>
<comment type="cofactor">
    <cofactor evidence="1">
        <name>[4Fe-4S] cluster</name>
        <dbReference type="ChEBI" id="CHEBI:49883"/>
    </cofactor>
</comment>
<keyword evidence="8" id="KW-0808">Transferase</keyword>
<dbReference type="PANTHER" id="PTHR43409">
    <property type="entry name" value="ANAEROBIC MAGNESIUM-PROTOPORPHYRIN IX MONOMETHYL ESTER CYCLASE-RELATED"/>
    <property type="match status" value="1"/>
</dbReference>
<dbReference type="Gene3D" id="3.40.50.280">
    <property type="entry name" value="Cobalamin-binding domain"/>
    <property type="match status" value="1"/>
</dbReference>
<evidence type="ECO:0000259" key="6">
    <source>
        <dbReference type="PROSITE" id="PS51332"/>
    </source>
</evidence>
<dbReference type="InterPro" id="IPR007197">
    <property type="entry name" value="rSAM"/>
</dbReference>
<proteinExistence type="predicted"/>
<dbReference type="RefSeq" id="WP_085052541.1">
    <property type="nucleotide sequence ID" value="NZ_LNQR01000068.1"/>
</dbReference>
<evidence type="ECO:0000259" key="7">
    <source>
        <dbReference type="PROSITE" id="PS51918"/>
    </source>
</evidence>
<keyword evidence="4" id="KW-0408">Iron</keyword>
<feature type="domain" description="Radical SAM core" evidence="7">
    <location>
        <begin position="216"/>
        <end position="437"/>
    </location>
</feature>
<keyword evidence="3" id="KW-0479">Metal-binding</keyword>
<evidence type="ECO:0000256" key="3">
    <source>
        <dbReference type="ARBA" id="ARBA00022723"/>
    </source>
</evidence>
<dbReference type="SUPFAM" id="SSF52242">
    <property type="entry name" value="Cobalamin (vitamin B12)-binding domain"/>
    <property type="match status" value="1"/>
</dbReference>
<dbReference type="Proteomes" id="UP000060487">
    <property type="component" value="Unassembled WGS sequence"/>
</dbReference>
<dbReference type="SMART" id="SM00729">
    <property type="entry name" value="Elp3"/>
    <property type="match status" value="1"/>
</dbReference>
<dbReference type="Gene3D" id="3.80.30.20">
    <property type="entry name" value="tm_1862 like domain"/>
    <property type="match status" value="1"/>
</dbReference>
<dbReference type="InterPro" id="IPR023404">
    <property type="entry name" value="rSAM_horseshoe"/>
</dbReference>
<dbReference type="PROSITE" id="PS51918">
    <property type="entry name" value="RADICAL_SAM"/>
    <property type="match status" value="1"/>
</dbReference>
<evidence type="ECO:0000256" key="2">
    <source>
        <dbReference type="ARBA" id="ARBA00022691"/>
    </source>
</evidence>
<reference evidence="8 9" key="1">
    <citation type="submission" date="2015-11" db="EMBL/GenBank/DDBJ databases">
        <authorList>
            <person name="Lin W."/>
        </authorList>
    </citation>
    <scope>NUCLEOTIDE SEQUENCE [LARGE SCALE GENOMIC DNA]</scope>
    <source>
        <strain evidence="8 9">HCH-1</strain>
    </source>
</reference>
<dbReference type="EC" id="2.-.-.-" evidence="8"/>
<dbReference type="InterPro" id="IPR036724">
    <property type="entry name" value="Cobalamin-bd_sf"/>
</dbReference>